<reference evidence="1" key="1">
    <citation type="submission" date="2020-03" db="EMBL/GenBank/DDBJ databases">
        <title>The deep terrestrial virosphere.</title>
        <authorList>
            <person name="Holmfeldt K."/>
            <person name="Nilsson E."/>
            <person name="Simone D."/>
            <person name="Lopez-Fernandez M."/>
            <person name="Wu X."/>
            <person name="de Brujin I."/>
            <person name="Lundin D."/>
            <person name="Andersson A."/>
            <person name="Bertilsson S."/>
            <person name="Dopson M."/>
        </authorList>
    </citation>
    <scope>NUCLEOTIDE SEQUENCE</scope>
    <source>
        <strain evidence="1">MM415A05022</strain>
        <strain evidence="2">MM415B03811</strain>
    </source>
</reference>
<protein>
    <submittedName>
        <fullName evidence="1">Uncharacterized protein</fullName>
    </submittedName>
</protein>
<gene>
    <name evidence="1" type="ORF">MM415A05022_0008</name>
    <name evidence="2" type="ORF">MM415B03811_0013</name>
</gene>
<organism evidence="1">
    <name type="scientific">viral metagenome</name>
    <dbReference type="NCBI Taxonomy" id="1070528"/>
    <lineage>
        <taxon>unclassified sequences</taxon>
        <taxon>metagenomes</taxon>
        <taxon>organismal metagenomes</taxon>
    </lineage>
</organism>
<dbReference type="AlphaFoldDB" id="A0A6M3JG36"/>
<dbReference type="EMBL" id="MT141681">
    <property type="protein sequence ID" value="QJA69149.1"/>
    <property type="molecule type" value="Genomic_DNA"/>
</dbReference>
<sequence>MPSEYRPRLSVDITEEQRRKLDRYLDYGMRKMLFGVVIDDLLHLFEEHGVGPILGLFVERSISLREICKLNTEG</sequence>
<dbReference type="EMBL" id="MT143246">
    <property type="protein sequence ID" value="QJA94619.1"/>
    <property type="molecule type" value="Genomic_DNA"/>
</dbReference>
<proteinExistence type="predicted"/>
<evidence type="ECO:0000313" key="2">
    <source>
        <dbReference type="EMBL" id="QJA94619.1"/>
    </source>
</evidence>
<accession>A0A6M3JG36</accession>
<name>A0A6M3JG36_9ZZZZ</name>
<evidence type="ECO:0000313" key="1">
    <source>
        <dbReference type="EMBL" id="QJA69149.1"/>
    </source>
</evidence>